<dbReference type="InterPro" id="IPR036249">
    <property type="entry name" value="Thioredoxin-like_sf"/>
</dbReference>
<dbReference type="SUPFAM" id="SSF52833">
    <property type="entry name" value="Thioredoxin-like"/>
    <property type="match status" value="1"/>
</dbReference>
<gene>
    <name evidence="1" type="ORF">Aglo03_65950</name>
</gene>
<protein>
    <submittedName>
        <fullName evidence="1">Sucrase ferredoxin</fullName>
    </submittedName>
</protein>
<reference evidence="1" key="1">
    <citation type="submission" date="2023-02" db="EMBL/GenBank/DDBJ databases">
        <title>Actinokineospora globicatena NBRC 15670.</title>
        <authorList>
            <person name="Ichikawa N."/>
            <person name="Sato H."/>
            <person name="Tonouchi N."/>
        </authorList>
    </citation>
    <scope>NUCLEOTIDE SEQUENCE</scope>
    <source>
        <strain evidence="1">NBRC 15670</strain>
    </source>
</reference>
<dbReference type="CDD" id="cd03062">
    <property type="entry name" value="TRX_Fd_Sucrase"/>
    <property type="match status" value="1"/>
</dbReference>
<sequence length="293" mass="32243">MTTEPTVERCSDGCLRRGDPLGASAPPVRHWLLVEQPGPWGPHPWRDSSLPEDVVAAIAAQASAVHARVLLIRRPGRAQPGLRRWAFVESTPGRERAWWSQVTDPSELTDLGLAEPRGELSTAPIYLVCAHGRHDACCAIRGRPLAAALATVRPEETWECTHVGGDRFAGNMIALPHGLYYGQVPPEKAEQIASRYEVGLLELEHFRGRSTYAAPVQAAQELARSHSGNTRIDSFRPLDAIHSGHEQWLVELEGAKLEVRAVFHRSDSPLTCSATVPAAVRGFELVRWLDKPH</sequence>
<accession>A0A9W6VD93</accession>
<dbReference type="PANTHER" id="PTHR31902:SF22">
    <property type="entry name" value="SLL1203 PROTEIN"/>
    <property type="match status" value="1"/>
</dbReference>
<dbReference type="InterPro" id="IPR009737">
    <property type="entry name" value="Aim32/Apd1-like"/>
</dbReference>
<evidence type="ECO:0000313" key="1">
    <source>
        <dbReference type="EMBL" id="GLW95779.1"/>
    </source>
</evidence>
<keyword evidence="2" id="KW-1185">Reference proteome</keyword>
<name>A0A9W6VD93_9PSEU</name>
<dbReference type="AlphaFoldDB" id="A0A9W6VD93"/>
<dbReference type="Pfam" id="PF06999">
    <property type="entry name" value="Suc_Fer-like"/>
    <property type="match status" value="1"/>
</dbReference>
<dbReference type="EMBL" id="BSSD01000016">
    <property type="protein sequence ID" value="GLW95779.1"/>
    <property type="molecule type" value="Genomic_DNA"/>
</dbReference>
<comment type="caution">
    <text evidence="1">The sequence shown here is derived from an EMBL/GenBank/DDBJ whole genome shotgun (WGS) entry which is preliminary data.</text>
</comment>
<dbReference type="Proteomes" id="UP001165042">
    <property type="component" value="Unassembled WGS sequence"/>
</dbReference>
<proteinExistence type="predicted"/>
<evidence type="ECO:0000313" key="2">
    <source>
        <dbReference type="Proteomes" id="UP001165042"/>
    </source>
</evidence>
<dbReference type="PANTHER" id="PTHR31902">
    <property type="entry name" value="ACTIN PATCHES DISTAL PROTEIN 1"/>
    <property type="match status" value="1"/>
</dbReference>
<organism evidence="1 2">
    <name type="scientific">Actinokineospora globicatena</name>
    <dbReference type="NCBI Taxonomy" id="103729"/>
    <lineage>
        <taxon>Bacteria</taxon>
        <taxon>Bacillati</taxon>
        <taxon>Actinomycetota</taxon>
        <taxon>Actinomycetes</taxon>
        <taxon>Pseudonocardiales</taxon>
        <taxon>Pseudonocardiaceae</taxon>
        <taxon>Actinokineospora</taxon>
    </lineage>
</organism>